<proteinExistence type="predicted"/>
<feature type="region of interest" description="Disordered" evidence="1">
    <location>
        <begin position="32"/>
        <end position="54"/>
    </location>
</feature>
<accession>A0A8K0I698</accession>
<sequence length="96" mass="11011">MTFAPRSATGDQPFYWAMERYERNSKCKSMRRKDERDGRCWGQQKGAEQEARDEKEGTVVTSKVAVLAGAWGVRSELAFAEREGKRWWDGGRVVGH</sequence>
<keyword evidence="3" id="KW-1185">Reference proteome</keyword>
<name>A0A8K0I698_COCNU</name>
<evidence type="ECO:0000256" key="1">
    <source>
        <dbReference type="SAM" id="MobiDB-lite"/>
    </source>
</evidence>
<reference evidence="2" key="2">
    <citation type="submission" date="2019-07" db="EMBL/GenBank/DDBJ databases">
        <authorList>
            <person name="Yang Y."/>
            <person name="Bocs S."/>
            <person name="Baudouin L."/>
        </authorList>
    </citation>
    <scope>NUCLEOTIDE SEQUENCE</scope>
    <source>
        <tissue evidence="2">Spear leaf of Hainan Tall coconut</tissue>
    </source>
</reference>
<dbReference type="EMBL" id="CM017875">
    <property type="protein sequence ID" value="KAG1338267.1"/>
    <property type="molecule type" value="Genomic_DNA"/>
</dbReference>
<dbReference type="AlphaFoldDB" id="A0A8K0I698"/>
<protein>
    <submittedName>
        <fullName evidence="2">Uncharacterized protein</fullName>
    </submittedName>
</protein>
<dbReference type="Proteomes" id="UP000797356">
    <property type="component" value="Chromosome 4"/>
</dbReference>
<reference evidence="2" key="1">
    <citation type="journal article" date="2017" name="Gigascience">
        <title>The genome draft of coconut (Cocos nucifera).</title>
        <authorList>
            <person name="Xiao Y."/>
            <person name="Xu P."/>
            <person name="Fan H."/>
            <person name="Baudouin L."/>
            <person name="Xia W."/>
            <person name="Bocs S."/>
            <person name="Xu J."/>
            <person name="Li Q."/>
            <person name="Guo A."/>
            <person name="Zhou L."/>
            <person name="Li J."/>
            <person name="Wu Y."/>
            <person name="Ma Z."/>
            <person name="Armero A."/>
            <person name="Issali A.E."/>
            <person name="Liu N."/>
            <person name="Peng M."/>
            <person name="Yang Y."/>
        </authorList>
    </citation>
    <scope>NUCLEOTIDE SEQUENCE</scope>
    <source>
        <tissue evidence="2">Spear leaf of Hainan Tall coconut</tissue>
    </source>
</reference>
<evidence type="ECO:0000313" key="2">
    <source>
        <dbReference type="EMBL" id="KAG1338267.1"/>
    </source>
</evidence>
<evidence type="ECO:0000313" key="3">
    <source>
        <dbReference type="Proteomes" id="UP000797356"/>
    </source>
</evidence>
<comment type="caution">
    <text evidence="2">The sequence shown here is derived from an EMBL/GenBank/DDBJ whole genome shotgun (WGS) entry which is preliminary data.</text>
</comment>
<gene>
    <name evidence="2" type="ORF">COCNU_04G005730</name>
</gene>
<organism evidence="2 3">
    <name type="scientific">Cocos nucifera</name>
    <name type="common">Coconut palm</name>
    <dbReference type="NCBI Taxonomy" id="13894"/>
    <lineage>
        <taxon>Eukaryota</taxon>
        <taxon>Viridiplantae</taxon>
        <taxon>Streptophyta</taxon>
        <taxon>Embryophyta</taxon>
        <taxon>Tracheophyta</taxon>
        <taxon>Spermatophyta</taxon>
        <taxon>Magnoliopsida</taxon>
        <taxon>Liliopsida</taxon>
        <taxon>Arecaceae</taxon>
        <taxon>Arecoideae</taxon>
        <taxon>Cocoseae</taxon>
        <taxon>Attaleinae</taxon>
        <taxon>Cocos</taxon>
    </lineage>
</organism>